<dbReference type="AlphaFoldDB" id="A0A1I3JI48"/>
<feature type="compositionally biased region" description="Pro residues" evidence="1">
    <location>
        <begin position="21"/>
        <end position="37"/>
    </location>
</feature>
<accession>A0A1I3JI48</accession>
<evidence type="ECO:0000256" key="1">
    <source>
        <dbReference type="SAM" id="MobiDB-lite"/>
    </source>
</evidence>
<organism evidence="2 3">
    <name type="scientific">Planctomicrobium piriforme</name>
    <dbReference type="NCBI Taxonomy" id="1576369"/>
    <lineage>
        <taxon>Bacteria</taxon>
        <taxon>Pseudomonadati</taxon>
        <taxon>Planctomycetota</taxon>
        <taxon>Planctomycetia</taxon>
        <taxon>Planctomycetales</taxon>
        <taxon>Planctomycetaceae</taxon>
        <taxon>Planctomicrobium</taxon>
    </lineage>
</organism>
<evidence type="ECO:0000313" key="3">
    <source>
        <dbReference type="Proteomes" id="UP000199518"/>
    </source>
</evidence>
<proteinExistence type="predicted"/>
<dbReference type="Proteomes" id="UP000199518">
    <property type="component" value="Unassembled WGS sequence"/>
</dbReference>
<dbReference type="RefSeq" id="WP_092051361.1">
    <property type="nucleotide sequence ID" value="NZ_FOQD01000010.1"/>
</dbReference>
<evidence type="ECO:0000313" key="2">
    <source>
        <dbReference type="EMBL" id="SFI59952.1"/>
    </source>
</evidence>
<dbReference type="OrthoDB" id="207753at2"/>
<dbReference type="EMBL" id="FOQD01000010">
    <property type="protein sequence ID" value="SFI59952.1"/>
    <property type="molecule type" value="Genomic_DNA"/>
</dbReference>
<feature type="region of interest" description="Disordered" evidence="1">
    <location>
        <begin position="1"/>
        <end position="162"/>
    </location>
</feature>
<dbReference type="STRING" id="1576369.SAMN05421753_110184"/>
<reference evidence="3" key="1">
    <citation type="submission" date="2016-10" db="EMBL/GenBank/DDBJ databases">
        <authorList>
            <person name="Varghese N."/>
            <person name="Submissions S."/>
        </authorList>
    </citation>
    <scope>NUCLEOTIDE SEQUENCE [LARGE SCALE GENOMIC DNA]</scope>
    <source>
        <strain evidence="3">DSM 26348</strain>
    </source>
</reference>
<feature type="compositionally biased region" description="Low complexity" evidence="1">
    <location>
        <begin position="127"/>
        <end position="142"/>
    </location>
</feature>
<name>A0A1I3JI48_9PLAN</name>
<feature type="compositionally biased region" description="Low complexity" evidence="1">
    <location>
        <begin position="38"/>
        <end position="47"/>
    </location>
</feature>
<protein>
    <submittedName>
        <fullName evidence="2">Uncharacterized protein</fullName>
    </submittedName>
</protein>
<sequence>MSGDDSFPNFDWLKQGIGSQPPAPAPSEPAPLLPPEPAEVAEPAAAEDSGSAIDDLEQLPDPQLNESDGSTLIIRHDDFAADDSPASPSRQVTFTPGYEEFSAPAAEVPPLVETDFSEEEAAPLGPPSAESANESEAIEANPTDPVPVASTQRFPWDPDPVAAMSNPETAFIVGTVAGAADANQEQEAKETVLEESPATASGGEDGESHTEVLKSDEVPRPAPGSWPDFAMPVAAAATAASLLPPSDDAIPVKSKSKKPAAAATATTQGPSRMLVILASYASAMTLAFIALLVRDLSLTFRPHHLESLPDIVSEKVENLSYIPANATLPPGHTLVFGEARRFGNILVEPIKITQEPAAFVHYTGDAKKQKEPTAPVWKLWLKLTNVSDTQTIAPLDRRLVLRWVPKARQTWDYTNYYVTERDTTNRNAPSLQLYRLPSASDWDLKDQELGKELKPGESYITYLASTDEGFEALGQDLVWRVQIRKGYSNQGHGVTTIFQVAFKKDEVTKTAS</sequence>
<keyword evidence="3" id="KW-1185">Reference proteome</keyword>
<feature type="region of interest" description="Disordered" evidence="1">
    <location>
        <begin position="181"/>
        <end position="229"/>
    </location>
</feature>
<feature type="compositionally biased region" description="Basic and acidic residues" evidence="1">
    <location>
        <begin position="206"/>
        <end position="219"/>
    </location>
</feature>
<gene>
    <name evidence="2" type="ORF">SAMN05421753_110184</name>
</gene>